<dbReference type="InterPro" id="IPR006640">
    <property type="entry name" value="SprT-like_domain"/>
</dbReference>
<protein>
    <submittedName>
        <fullName evidence="2">SprT-like domain-containing protein</fullName>
    </submittedName>
</protein>
<dbReference type="Proteomes" id="UP000664218">
    <property type="component" value="Unassembled WGS sequence"/>
</dbReference>
<dbReference type="AlphaFoldDB" id="A0A939H5L5"/>
<comment type="caution">
    <text evidence="2">The sequence shown here is derived from an EMBL/GenBank/DDBJ whole genome shotgun (WGS) entry which is preliminary data.</text>
</comment>
<dbReference type="EMBL" id="JAFNJU010000004">
    <property type="protein sequence ID" value="MBO1264609.1"/>
    <property type="molecule type" value="Genomic_DNA"/>
</dbReference>
<accession>A0A939H5L5</accession>
<gene>
    <name evidence="2" type="ORF">J3A84_06165</name>
</gene>
<dbReference type="GO" id="GO:0006950">
    <property type="term" value="P:response to stress"/>
    <property type="evidence" value="ECO:0007669"/>
    <property type="project" value="UniProtKB-ARBA"/>
</dbReference>
<proteinExistence type="predicted"/>
<dbReference type="Pfam" id="PF10263">
    <property type="entry name" value="SprT-like"/>
    <property type="match status" value="1"/>
</dbReference>
<reference evidence="2" key="1">
    <citation type="submission" date="2021-03" db="EMBL/GenBank/DDBJ databases">
        <title>Proteiniclasticum marinus sp. nov., isolated from tidal flat sediment.</title>
        <authorList>
            <person name="Namirimu T."/>
            <person name="Yang J.-A."/>
            <person name="Yang S.-H."/>
            <person name="Kim Y.-J."/>
            <person name="Kwon K.K."/>
        </authorList>
    </citation>
    <scope>NUCLEOTIDE SEQUENCE</scope>
    <source>
        <strain evidence="2">SCR006</strain>
    </source>
</reference>
<evidence type="ECO:0000259" key="1">
    <source>
        <dbReference type="SMART" id="SM00731"/>
    </source>
</evidence>
<dbReference type="SMART" id="SM00731">
    <property type="entry name" value="SprT"/>
    <property type="match status" value="1"/>
</dbReference>
<sequence length="170" mass="19604">MNKVWNVEDVRKLLAETGEKMGFDCAHVPVEVSSRMEKTMGSFLFREKEGRITAHAFRFAQVLLSGYYDESVVRNVILHEYAHFYANVRDNRNHKHDAYFKRVCEELGIPTHTYFKELLPRTKKNGYILVCSKCGSRVAARRKVDSVNMILKSKVSGCCHAKIRAKKAVF</sequence>
<dbReference type="RefSeq" id="WP_207599130.1">
    <property type="nucleotide sequence ID" value="NZ_JAFNJU010000004.1"/>
</dbReference>
<evidence type="ECO:0000313" key="3">
    <source>
        <dbReference type="Proteomes" id="UP000664218"/>
    </source>
</evidence>
<keyword evidence="3" id="KW-1185">Reference proteome</keyword>
<evidence type="ECO:0000313" key="2">
    <source>
        <dbReference type="EMBL" id="MBO1264609.1"/>
    </source>
</evidence>
<organism evidence="2 3">
    <name type="scientific">Proteiniclasticum aestuarii</name>
    <dbReference type="NCBI Taxonomy" id="2817862"/>
    <lineage>
        <taxon>Bacteria</taxon>
        <taxon>Bacillati</taxon>
        <taxon>Bacillota</taxon>
        <taxon>Clostridia</taxon>
        <taxon>Eubacteriales</taxon>
        <taxon>Clostridiaceae</taxon>
        <taxon>Proteiniclasticum</taxon>
    </lineage>
</organism>
<name>A0A939H5L5_9CLOT</name>
<feature type="domain" description="SprT-like" evidence="1">
    <location>
        <begin position="8"/>
        <end position="166"/>
    </location>
</feature>